<keyword evidence="4 6" id="KW-1133">Transmembrane helix</keyword>
<organism evidence="8 9">
    <name type="scientific">Sporosarcina soli</name>
    <dbReference type="NCBI Taxonomy" id="334736"/>
    <lineage>
        <taxon>Bacteria</taxon>
        <taxon>Bacillati</taxon>
        <taxon>Bacillota</taxon>
        <taxon>Bacilli</taxon>
        <taxon>Bacillales</taxon>
        <taxon>Caryophanaceae</taxon>
        <taxon>Sporosarcina</taxon>
    </lineage>
</organism>
<gene>
    <name evidence="8" type="ORF">ACFPRA_12640</name>
</gene>
<dbReference type="Gene3D" id="1.20.1250.20">
    <property type="entry name" value="MFS general substrate transporter like domains"/>
    <property type="match status" value="1"/>
</dbReference>
<accession>A0ABW0TMQ5</accession>
<feature type="transmembrane region" description="Helical" evidence="6">
    <location>
        <begin position="172"/>
        <end position="190"/>
    </location>
</feature>
<evidence type="ECO:0000256" key="1">
    <source>
        <dbReference type="ARBA" id="ARBA00004651"/>
    </source>
</evidence>
<keyword evidence="3 6" id="KW-0812">Transmembrane</keyword>
<evidence type="ECO:0000259" key="7">
    <source>
        <dbReference type="PROSITE" id="PS50850"/>
    </source>
</evidence>
<comment type="caution">
    <text evidence="8">The sequence shown here is derived from an EMBL/GenBank/DDBJ whole genome shotgun (WGS) entry which is preliminary data.</text>
</comment>
<evidence type="ECO:0000256" key="3">
    <source>
        <dbReference type="ARBA" id="ARBA00022692"/>
    </source>
</evidence>
<feature type="transmembrane region" description="Helical" evidence="6">
    <location>
        <begin position="286"/>
        <end position="306"/>
    </location>
</feature>
<dbReference type="InterPro" id="IPR020846">
    <property type="entry name" value="MFS_dom"/>
</dbReference>
<name>A0ABW0TMQ5_9BACL</name>
<feature type="transmembrane region" description="Helical" evidence="6">
    <location>
        <begin position="254"/>
        <end position="274"/>
    </location>
</feature>
<feature type="transmembrane region" description="Helical" evidence="6">
    <location>
        <begin position="376"/>
        <end position="401"/>
    </location>
</feature>
<keyword evidence="2" id="KW-0813">Transport</keyword>
<keyword evidence="5 6" id="KW-0472">Membrane</keyword>
<dbReference type="InterPro" id="IPR005829">
    <property type="entry name" value="Sugar_transporter_CS"/>
</dbReference>
<evidence type="ECO:0000256" key="6">
    <source>
        <dbReference type="SAM" id="Phobius"/>
    </source>
</evidence>
<dbReference type="PROSITE" id="PS50850">
    <property type="entry name" value="MFS"/>
    <property type="match status" value="1"/>
</dbReference>
<proteinExistence type="predicted"/>
<feature type="transmembrane region" description="Helical" evidence="6">
    <location>
        <begin position="341"/>
        <end position="364"/>
    </location>
</feature>
<dbReference type="SUPFAM" id="SSF103473">
    <property type="entry name" value="MFS general substrate transporter"/>
    <property type="match status" value="1"/>
</dbReference>
<evidence type="ECO:0000256" key="2">
    <source>
        <dbReference type="ARBA" id="ARBA00022448"/>
    </source>
</evidence>
<keyword evidence="9" id="KW-1185">Reference proteome</keyword>
<feature type="transmembrane region" description="Helical" evidence="6">
    <location>
        <begin position="407"/>
        <end position="426"/>
    </location>
</feature>
<feature type="transmembrane region" description="Helical" evidence="6">
    <location>
        <begin position="318"/>
        <end position="335"/>
    </location>
</feature>
<dbReference type="PANTHER" id="PTHR23508">
    <property type="entry name" value="CARBOXYLIC ACID TRANSPORTER PROTEIN HOMOLOG"/>
    <property type="match status" value="1"/>
</dbReference>
<evidence type="ECO:0000313" key="9">
    <source>
        <dbReference type="Proteomes" id="UP001596109"/>
    </source>
</evidence>
<reference evidence="9" key="1">
    <citation type="journal article" date="2019" name="Int. J. Syst. Evol. Microbiol.">
        <title>The Global Catalogue of Microorganisms (GCM) 10K type strain sequencing project: providing services to taxonomists for standard genome sequencing and annotation.</title>
        <authorList>
            <consortium name="The Broad Institute Genomics Platform"/>
            <consortium name="The Broad Institute Genome Sequencing Center for Infectious Disease"/>
            <person name="Wu L."/>
            <person name="Ma J."/>
        </authorList>
    </citation>
    <scope>NUCLEOTIDE SEQUENCE [LARGE SCALE GENOMIC DNA]</scope>
    <source>
        <strain evidence="9">CGMCC 4.1434</strain>
    </source>
</reference>
<dbReference type="PROSITE" id="PS00217">
    <property type="entry name" value="SUGAR_TRANSPORT_2"/>
    <property type="match status" value="1"/>
</dbReference>
<dbReference type="RefSeq" id="WP_381435636.1">
    <property type="nucleotide sequence ID" value="NZ_JBHSNO010000006.1"/>
</dbReference>
<feature type="domain" description="Major facilitator superfamily (MFS) profile" evidence="7">
    <location>
        <begin position="18"/>
        <end position="431"/>
    </location>
</feature>
<dbReference type="CDD" id="cd17365">
    <property type="entry name" value="MFS_PcaK_like"/>
    <property type="match status" value="1"/>
</dbReference>
<feature type="transmembrane region" description="Helical" evidence="6">
    <location>
        <begin position="59"/>
        <end position="81"/>
    </location>
</feature>
<dbReference type="EMBL" id="JBHSNO010000006">
    <property type="protein sequence ID" value="MFC5589745.1"/>
    <property type="molecule type" value="Genomic_DNA"/>
</dbReference>
<feature type="transmembrane region" description="Helical" evidence="6">
    <location>
        <begin position="16"/>
        <end position="39"/>
    </location>
</feature>
<dbReference type="InterPro" id="IPR036259">
    <property type="entry name" value="MFS_trans_sf"/>
</dbReference>
<dbReference type="Pfam" id="PF07690">
    <property type="entry name" value="MFS_1"/>
    <property type="match status" value="2"/>
</dbReference>
<feature type="transmembrane region" description="Helical" evidence="6">
    <location>
        <begin position="86"/>
        <end position="104"/>
    </location>
</feature>
<protein>
    <submittedName>
        <fullName evidence="8">MFS transporter</fullName>
    </submittedName>
</protein>
<sequence>MDAVDFESNSIPKVTYLVVFMCFFCMFAEGYDLAIYGAVLPALLEYPAWALSPAMGGSIGSYALIGMLIGAVCVGTATDIFGRKKILVFCITLFSIMMALSSIAPSPEMFGLFRFIAGLGCGGIIPTASALTIEYSPIKRRSLMYAIMYTGYAFGGVFSALISMFFLEEHGWRIMFMIGAVPILAVPFILKFMPESIDFLIAKGRRAEAERIGNRYNISLESIIQKQPDKGQDGKSKSNNIATLFSKQNIRATMFFWITFFFGLFMIYGLTTWLPKLMREAGYPLGSSLGLLLMLNLSAVFGSLLAGIAADRWGSKKVIFISYLLAGVSISLLSIKTSMFILYGLVGVAGFGTIGTTLILNAYISKYFDAENRATALGWALGFGRIGAILAPILVGLFMSWKFDLSMNFYLFAIAGVIAALSILCIPKHENGNI</sequence>
<feature type="transmembrane region" description="Helical" evidence="6">
    <location>
        <begin position="110"/>
        <end position="131"/>
    </location>
</feature>
<evidence type="ECO:0000313" key="8">
    <source>
        <dbReference type="EMBL" id="MFC5589745.1"/>
    </source>
</evidence>
<feature type="transmembrane region" description="Helical" evidence="6">
    <location>
        <begin position="143"/>
        <end position="166"/>
    </location>
</feature>
<dbReference type="Proteomes" id="UP001596109">
    <property type="component" value="Unassembled WGS sequence"/>
</dbReference>
<dbReference type="InterPro" id="IPR011701">
    <property type="entry name" value="MFS"/>
</dbReference>
<comment type="subcellular location">
    <subcellularLocation>
        <location evidence="1">Cell membrane</location>
        <topology evidence="1">Multi-pass membrane protein</topology>
    </subcellularLocation>
</comment>
<evidence type="ECO:0000256" key="5">
    <source>
        <dbReference type="ARBA" id="ARBA00023136"/>
    </source>
</evidence>
<dbReference type="PANTHER" id="PTHR23508:SF10">
    <property type="entry name" value="CARBOXYLIC ACID TRANSPORTER PROTEIN HOMOLOG"/>
    <property type="match status" value="1"/>
</dbReference>
<evidence type="ECO:0000256" key="4">
    <source>
        <dbReference type="ARBA" id="ARBA00022989"/>
    </source>
</evidence>